<dbReference type="AlphaFoldDB" id="A0ABC8R0F5"/>
<proteinExistence type="predicted"/>
<name>A0ABC8R0F5_9AQUA</name>
<evidence type="ECO:0000313" key="1">
    <source>
        <dbReference type="EMBL" id="CAK9138439.1"/>
    </source>
</evidence>
<protein>
    <submittedName>
        <fullName evidence="1">Uncharacterized protein</fullName>
    </submittedName>
</protein>
<dbReference type="EMBL" id="CAUOFW020000891">
    <property type="protein sequence ID" value="CAK9138439.1"/>
    <property type="molecule type" value="Genomic_DNA"/>
</dbReference>
<organism evidence="1 2">
    <name type="scientific">Ilex paraguariensis</name>
    <name type="common">yerba mate</name>
    <dbReference type="NCBI Taxonomy" id="185542"/>
    <lineage>
        <taxon>Eukaryota</taxon>
        <taxon>Viridiplantae</taxon>
        <taxon>Streptophyta</taxon>
        <taxon>Embryophyta</taxon>
        <taxon>Tracheophyta</taxon>
        <taxon>Spermatophyta</taxon>
        <taxon>Magnoliopsida</taxon>
        <taxon>eudicotyledons</taxon>
        <taxon>Gunneridae</taxon>
        <taxon>Pentapetalae</taxon>
        <taxon>asterids</taxon>
        <taxon>campanulids</taxon>
        <taxon>Aquifoliales</taxon>
        <taxon>Aquifoliaceae</taxon>
        <taxon>Ilex</taxon>
    </lineage>
</organism>
<accession>A0ABC8R0F5</accession>
<reference evidence="1 2" key="1">
    <citation type="submission" date="2024-02" db="EMBL/GenBank/DDBJ databases">
        <authorList>
            <person name="Vignale AGUSTIN F."/>
            <person name="Sosa J E."/>
            <person name="Modenutti C."/>
        </authorList>
    </citation>
    <scope>NUCLEOTIDE SEQUENCE [LARGE SCALE GENOMIC DNA]</scope>
</reference>
<dbReference type="Proteomes" id="UP001642360">
    <property type="component" value="Unassembled WGS sequence"/>
</dbReference>
<sequence length="69" mass="7555">MREGYAQGSNESVFRAVIEIYLRPKYSSKYKIDIMHLGGAIPDKNLFVDCCSQSGCSGSSRDTGALFKG</sequence>
<keyword evidence="2" id="KW-1185">Reference proteome</keyword>
<evidence type="ECO:0000313" key="2">
    <source>
        <dbReference type="Proteomes" id="UP001642360"/>
    </source>
</evidence>
<comment type="caution">
    <text evidence="1">The sequence shown here is derived from an EMBL/GenBank/DDBJ whole genome shotgun (WGS) entry which is preliminary data.</text>
</comment>
<gene>
    <name evidence="1" type="ORF">ILEXP_LOCUS5787</name>
</gene>